<dbReference type="AlphaFoldDB" id="A0A2A5SZ29"/>
<evidence type="ECO:0000313" key="9">
    <source>
        <dbReference type="Proteomes" id="UP000219020"/>
    </source>
</evidence>
<dbReference type="InterPro" id="IPR017039">
    <property type="entry name" value="Virul_fac_BrkB"/>
</dbReference>
<gene>
    <name evidence="8" type="ORF">BTN49_3287</name>
</gene>
<keyword evidence="3" id="KW-0997">Cell inner membrane</keyword>
<keyword evidence="5 7" id="KW-1133">Transmembrane helix</keyword>
<evidence type="ECO:0000256" key="5">
    <source>
        <dbReference type="ARBA" id="ARBA00022989"/>
    </source>
</evidence>
<keyword evidence="2 7" id="KW-1003">Cell membrane</keyword>
<dbReference type="GO" id="GO:0005886">
    <property type="term" value="C:plasma membrane"/>
    <property type="evidence" value="ECO:0007669"/>
    <property type="project" value="UniProtKB-SubCell"/>
</dbReference>
<dbReference type="EMBL" id="NBYY01000039">
    <property type="protein sequence ID" value="PCS21140.1"/>
    <property type="molecule type" value="Genomic_DNA"/>
</dbReference>
<dbReference type="Pfam" id="PF03631">
    <property type="entry name" value="Virul_fac_BrkB"/>
    <property type="match status" value="1"/>
</dbReference>
<dbReference type="NCBIfam" id="TIGR00765">
    <property type="entry name" value="yihY_not_rbn"/>
    <property type="match status" value="1"/>
</dbReference>
<feature type="transmembrane region" description="Helical" evidence="7">
    <location>
        <begin position="181"/>
        <end position="201"/>
    </location>
</feature>
<feature type="transmembrane region" description="Helical" evidence="7">
    <location>
        <begin position="140"/>
        <end position="161"/>
    </location>
</feature>
<feature type="transmembrane region" description="Helical" evidence="7">
    <location>
        <begin position="242"/>
        <end position="267"/>
    </location>
</feature>
<dbReference type="PANTHER" id="PTHR30213">
    <property type="entry name" value="INNER MEMBRANE PROTEIN YHJD"/>
    <property type="match status" value="1"/>
</dbReference>
<evidence type="ECO:0000256" key="4">
    <source>
        <dbReference type="ARBA" id="ARBA00022692"/>
    </source>
</evidence>
<evidence type="ECO:0000256" key="7">
    <source>
        <dbReference type="HAMAP-Rule" id="MF_00672"/>
    </source>
</evidence>
<dbReference type="HAMAP" id="MF_00672">
    <property type="entry name" value="UPF0761"/>
    <property type="match status" value="1"/>
</dbReference>
<reference evidence="9" key="1">
    <citation type="submission" date="2017-04" db="EMBL/GenBank/DDBJ databases">
        <title>Genome evolution of the luminous symbionts of deep sea anglerfish.</title>
        <authorList>
            <person name="Hendry T.A."/>
        </authorList>
    </citation>
    <scope>NUCLEOTIDE SEQUENCE [LARGE SCALE GENOMIC DNA]</scope>
</reference>
<dbReference type="PIRSF" id="PIRSF035875">
    <property type="entry name" value="RNase_BN"/>
    <property type="match status" value="1"/>
</dbReference>
<comment type="subcellular location">
    <subcellularLocation>
        <location evidence="1 7">Cell membrane</location>
        <topology evidence="1 7">Multi-pass membrane protein</topology>
    </subcellularLocation>
</comment>
<dbReference type="GeneID" id="66952730"/>
<comment type="similarity">
    <text evidence="7">Belongs to the UPF0761 family.</text>
</comment>
<protein>
    <recommendedName>
        <fullName evidence="7">UPF0761 membrane protein BTN49_3287</fullName>
    </recommendedName>
</protein>
<proteinExistence type="inferred from homology"/>
<evidence type="ECO:0000256" key="6">
    <source>
        <dbReference type="ARBA" id="ARBA00023136"/>
    </source>
</evidence>
<feature type="transmembrane region" description="Helical" evidence="7">
    <location>
        <begin position="206"/>
        <end position="222"/>
    </location>
</feature>
<keyword evidence="9" id="KW-1185">Reference proteome</keyword>
<dbReference type="PANTHER" id="PTHR30213:SF0">
    <property type="entry name" value="UPF0761 MEMBRANE PROTEIN YIHY"/>
    <property type="match status" value="1"/>
</dbReference>
<feature type="transmembrane region" description="Helical" evidence="7">
    <location>
        <begin position="100"/>
        <end position="119"/>
    </location>
</feature>
<dbReference type="RefSeq" id="WP_223824030.1">
    <property type="nucleotide sequence ID" value="NZ_CAWNJE010000020.1"/>
</dbReference>
<evidence type="ECO:0000256" key="1">
    <source>
        <dbReference type="ARBA" id="ARBA00004651"/>
    </source>
</evidence>
<evidence type="ECO:0000256" key="2">
    <source>
        <dbReference type="ARBA" id="ARBA00022475"/>
    </source>
</evidence>
<sequence length="286" mass="32192">MSQIKLSFPDIVRTWLAFSIHLILRINHDRLMVNAGYMAYVTLLSLVPLMTVILSALSVFSSASSIEEEIKTFLLRNFLPASNEVLEIYLNQFIANAGKVTVVGVAFLLLVALMLMSAIDKSLNYIWRVNQKRAPMISFSIYWMVLTLGPILLSGSISISSYMGSLNFFHLGSSEKWLSSLLRTVPFFLVSATFLGLYTLVPNRPVVLWHALVGAVSAGLMFEFSKKVFAIYVVNFPSYDLIYGTLAVVPLLFMWVFLSWCIVLLGAEITTSLGEKQFWQLHRPQK</sequence>
<dbReference type="Proteomes" id="UP000219020">
    <property type="component" value="Unassembled WGS sequence"/>
</dbReference>
<feature type="transmembrane region" description="Helical" evidence="7">
    <location>
        <begin position="36"/>
        <end position="60"/>
    </location>
</feature>
<keyword evidence="4 7" id="KW-0812">Transmembrane</keyword>
<dbReference type="NCBIfam" id="NF002457">
    <property type="entry name" value="PRK01637.1"/>
    <property type="match status" value="1"/>
</dbReference>
<dbReference type="InterPro" id="IPR023679">
    <property type="entry name" value="UPF0761_bac"/>
</dbReference>
<organism evidence="8 9">
    <name type="scientific">Candidatus Enterovibrio escicola</name>
    <dbReference type="NCBI Taxonomy" id="1927127"/>
    <lineage>
        <taxon>Bacteria</taxon>
        <taxon>Pseudomonadati</taxon>
        <taxon>Pseudomonadota</taxon>
        <taxon>Gammaproteobacteria</taxon>
        <taxon>Vibrionales</taxon>
        <taxon>Vibrionaceae</taxon>
        <taxon>Enterovibrio</taxon>
    </lineage>
</organism>
<name>A0A2A5SZ29_9GAMM</name>
<evidence type="ECO:0000256" key="3">
    <source>
        <dbReference type="ARBA" id="ARBA00022519"/>
    </source>
</evidence>
<evidence type="ECO:0000313" key="8">
    <source>
        <dbReference type="EMBL" id="PCS21140.1"/>
    </source>
</evidence>
<comment type="caution">
    <text evidence="8">The sequence shown here is derived from an EMBL/GenBank/DDBJ whole genome shotgun (WGS) entry which is preliminary data.</text>
</comment>
<keyword evidence="6 7" id="KW-0472">Membrane</keyword>
<accession>A0A2A5SZ29</accession>